<reference evidence="2" key="1">
    <citation type="journal article" date="2019" name="PLoS Negl. Trop. Dis.">
        <title>Revisiting the worldwide diversity of Leptospira species in the environment.</title>
        <authorList>
            <person name="Vincent A.T."/>
            <person name="Schiettekatte O."/>
            <person name="Bourhy P."/>
            <person name="Veyrier F.J."/>
            <person name="Picardeau M."/>
        </authorList>
    </citation>
    <scope>NUCLEOTIDE SEQUENCE [LARGE SCALE GENOMIC DNA]</scope>
    <source>
        <strain evidence="2">201800287</strain>
    </source>
</reference>
<sequence>MKSLWNQFKIGGLSVAILLCFVSSQAYAVSYVIYVHGKGSDSSGLANTNSSRWGNSDSYGAAHQRRSTAWGASRFVNYDSTQDPRTSGTTRAQTKLASAISSFCTGANKCIIICHSAGCYATEYYLATSGTPANLLYVVAGASAAGGSSVADIGTTATLISPLLSLLGWAVAGEPNNMTKALKTGTARSFNHNTSKVTIHSLAGYKSSQPAATAIKGEDDKLVNFSGACGYSSHGSMTNCADGKNAKYTKHVSYCNTKGAVTCNTSKGSGAYNADHSAMQPVARDALDRLLGYL</sequence>
<gene>
    <name evidence="2" type="ORF">EHQ24_06600</name>
</gene>
<dbReference type="RefSeq" id="WP_135600884.1">
    <property type="nucleotide sequence ID" value="NZ_RQFK01000014.1"/>
</dbReference>
<dbReference type="Gene3D" id="3.40.50.1820">
    <property type="entry name" value="alpha/beta hydrolase"/>
    <property type="match status" value="1"/>
</dbReference>
<dbReference type="AlphaFoldDB" id="A0A4R9IDB9"/>
<evidence type="ECO:0008006" key="4">
    <source>
        <dbReference type="Google" id="ProtNLM"/>
    </source>
</evidence>
<organism evidence="2 3">
    <name type="scientific">Leptospira noumeaensis</name>
    <dbReference type="NCBI Taxonomy" id="2484964"/>
    <lineage>
        <taxon>Bacteria</taxon>
        <taxon>Pseudomonadati</taxon>
        <taxon>Spirochaetota</taxon>
        <taxon>Spirochaetia</taxon>
        <taxon>Leptospirales</taxon>
        <taxon>Leptospiraceae</taxon>
        <taxon>Leptospira</taxon>
    </lineage>
</organism>
<accession>A0A4R9IDB9</accession>
<dbReference type="OrthoDB" id="8886973at2"/>
<proteinExistence type="predicted"/>
<keyword evidence="1" id="KW-0732">Signal</keyword>
<dbReference type="Proteomes" id="UP000298009">
    <property type="component" value="Unassembled WGS sequence"/>
</dbReference>
<name>A0A4R9IDB9_9LEPT</name>
<protein>
    <recommendedName>
        <fullName evidence="4">Alpha/beta hydrolase</fullName>
    </recommendedName>
</protein>
<keyword evidence="3" id="KW-1185">Reference proteome</keyword>
<feature type="signal peptide" evidence="1">
    <location>
        <begin position="1"/>
        <end position="28"/>
    </location>
</feature>
<evidence type="ECO:0000313" key="2">
    <source>
        <dbReference type="EMBL" id="TGK84656.1"/>
    </source>
</evidence>
<dbReference type="EMBL" id="RQFK01000014">
    <property type="protein sequence ID" value="TGK84656.1"/>
    <property type="molecule type" value="Genomic_DNA"/>
</dbReference>
<feature type="chain" id="PRO_5020679820" description="Alpha/beta hydrolase" evidence="1">
    <location>
        <begin position="29"/>
        <end position="294"/>
    </location>
</feature>
<dbReference type="InterPro" id="IPR029058">
    <property type="entry name" value="AB_hydrolase_fold"/>
</dbReference>
<evidence type="ECO:0000313" key="3">
    <source>
        <dbReference type="Proteomes" id="UP000298009"/>
    </source>
</evidence>
<comment type="caution">
    <text evidence="2">The sequence shown here is derived from an EMBL/GenBank/DDBJ whole genome shotgun (WGS) entry which is preliminary data.</text>
</comment>
<dbReference type="SUPFAM" id="SSF53474">
    <property type="entry name" value="alpha/beta-Hydrolases"/>
    <property type="match status" value="1"/>
</dbReference>
<evidence type="ECO:0000256" key="1">
    <source>
        <dbReference type="SAM" id="SignalP"/>
    </source>
</evidence>